<keyword evidence="3" id="KW-0808">Transferase</keyword>
<dbReference type="GO" id="GO:0016740">
    <property type="term" value="F:transferase activity"/>
    <property type="evidence" value="ECO:0007669"/>
    <property type="project" value="UniProtKB-KW"/>
</dbReference>
<dbReference type="EMBL" id="CP011390">
    <property type="protein sequence ID" value="ANE49266.1"/>
    <property type="molecule type" value="Genomic_DNA"/>
</dbReference>
<sequence length="301" mass="35445">MISVVILTKNEEVSLPSCLASLSWCDDIHVLDSGSTDKTNEIAKMFGANTYVHPFEGFGKQRNYALDNLDFKNEWILFLDADEHSTEKFREAIYKEITKATNGVAGFYCCSKLMLEGRWLKRSDTFPIWQFRLLRKGRARFTNLGHGQKECDLTGEVKYIKEGYLHYSISKGWFEWINRHNIYAKKEAAFRYYNCPPFRNIFVRHASMRRIALKCWLTKSLIWPFLRFIHAYFFKLGFLEGIQGLLYCVNNFYYEFMISIQYRELKRNEIIANGQRSSPILNIKSDLRLVIHQPDKSQISE</sequence>
<accession>A0A172TQK7</accession>
<dbReference type="Gene3D" id="3.90.550.10">
    <property type="entry name" value="Spore Coat Polysaccharide Biosynthesis Protein SpsA, Chain A"/>
    <property type="match status" value="1"/>
</dbReference>
<dbReference type="CDD" id="cd02511">
    <property type="entry name" value="Beta4Glucosyltransferase"/>
    <property type="match status" value="1"/>
</dbReference>
<dbReference type="PANTHER" id="PTHR43630">
    <property type="entry name" value="POLY-BETA-1,6-N-ACETYL-D-GLUCOSAMINE SYNTHASE"/>
    <property type="match status" value="1"/>
</dbReference>
<evidence type="ECO:0000259" key="2">
    <source>
        <dbReference type="Pfam" id="PF00535"/>
    </source>
</evidence>
<comment type="similarity">
    <text evidence="1">Belongs to the glycosyltransferase 2 family. WaaE/KdtX subfamily.</text>
</comment>
<keyword evidence="4" id="KW-1185">Reference proteome</keyword>
<protein>
    <submittedName>
        <fullName evidence="3">Glycosyl transferase family 2</fullName>
    </submittedName>
</protein>
<dbReference type="AlphaFoldDB" id="A0A172TQK7"/>
<gene>
    <name evidence="3" type="ORF">SY85_00850</name>
</gene>
<dbReference type="KEGG" id="fla:SY85_00850"/>
<dbReference type="OrthoDB" id="9815923at2"/>
<evidence type="ECO:0000313" key="3">
    <source>
        <dbReference type="EMBL" id="ANE49266.1"/>
    </source>
</evidence>
<dbReference type="InterPro" id="IPR001173">
    <property type="entry name" value="Glyco_trans_2-like"/>
</dbReference>
<dbReference type="STRING" id="1492898.SY85_00850"/>
<proteinExistence type="inferred from homology"/>
<dbReference type="RefSeq" id="WP_066401340.1">
    <property type="nucleotide sequence ID" value="NZ_CP011390.1"/>
</dbReference>
<dbReference type="SUPFAM" id="SSF53448">
    <property type="entry name" value="Nucleotide-diphospho-sugar transferases"/>
    <property type="match status" value="1"/>
</dbReference>
<reference evidence="3 4" key="2">
    <citation type="journal article" date="2016" name="Int. J. Syst. Evol. Microbiol.">
        <title>Flavisolibacter tropicus sp. nov., isolated from tropical soil.</title>
        <authorList>
            <person name="Lee J.J."/>
            <person name="Kang M.S."/>
            <person name="Kim G.S."/>
            <person name="Lee C.S."/>
            <person name="Lim S."/>
            <person name="Lee J."/>
            <person name="Roh S.H."/>
            <person name="Kang H."/>
            <person name="Ha J.M."/>
            <person name="Bae S."/>
            <person name="Jung H.Y."/>
            <person name="Kim M.K."/>
        </authorList>
    </citation>
    <scope>NUCLEOTIDE SEQUENCE [LARGE SCALE GENOMIC DNA]</scope>
    <source>
        <strain evidence="3 4">LCS9</strain>
    </source>
</reference>
<evidence type="ECO:0000256" key="1">
    <source>
        <dbReference type="ARBA" id="ARBA00038494"/>
    </source>
</evidence>
<dbReference type="PANTHER" id="PTHR43630:SF2">
    <property type="entry name" value="GLYCOSYLTRANSFERASE"/>
    <property type="match status" value="1"/>
</dbReference>
<dbReference type="InterPro" id="IPR029044">
    <property type="entry name" value="Nucleotide-diphossugar_trans"/>
</dbReference>
<feature type="domain" description="Glycosyltransferase 2-like" evidence="2">
    <location>
        <begin position="3"/>
        <end position="129"/>
    </location>
</feature>
<reference evidence="4" key="1">
    <citation type="submission" date="2015-01" db="EMBL/GenBank/DDBJ databases">
        <title>Flavisolibacter sp./LCS9/ whole genome sequencing.</title>
        <authorList>
            <person name="Kim M.K."/>
            <person name="Srinivasan S."/>
            <person name="Lee J.-J."/>
        </authorList>
    </citation>
    <scope>NUCLEOTIDE SEQUENCE [LARGE SCALE GENOMIC DNA]</scope>
    <source>
        <strain evidence="4">LCS9</strain>
    </source>
</reference>
<organism evidence="3 4">
    <name type="scientific">Flavisolibacter tropicus</name>
    <dbReference type="NCBI Taxonomy" id="1492898"/>
    <lineage>
        <taxon>Bacteria</taxon>
        <taxon>Pseudomonadati</taxon>
        <taxon>Bacteroidota</taxon>
        <taxon>Chitinophagia</taxon>
        <taxon>Chitinophagales</taxon>
        <taxon>Chitinophagaceae</taxon>
        <taxon>Flavisolibacter</taxon>
    </lineage>
</organism>
<dbReference type="Proteomes" id="UP000077177">
    <property type="component" value="Chromosome"/>
</dbReference>
<dbReference type="Pfam" id="PF00535">
    <property type="entry name" value="Glycos_transf_2"/>
    <property type="match status" value="1"/>
</dbReference>
<evidence type="ECO:0000313" key="4">
    <source>
        <dbReference type="Proteomes" id="UP000077177"/>
    </source>
</evidence>
<name>A0A172TQK7_9BACT</name>